<protein>
    <submittedName>
        <fullName evidence="1">Uncharacterized protein</fullName>
    </submittedName>
</protein>
<dbReference type="KEGG" id="cel:CELE_C09E10.3"/>
<dbReference type="AGR" id="WB:WBGene00303038"/>
<evidence type="ECO:0000313" key="2">
    <source>
        <dbReference type="Proteomes" id="UP000001940"/>
    </source>
</evidence>
<evidence type="ECO:0000313" key="3">
    <source>
        <dbReference type="WormBase" id="C09E10.3"/>
    </source>
</evidence>
<proteinExistence type="predicted"/>
<evidence type="ECO:0000313" key="1">
    <source>
        <dbReference type="EMBL" id="SPC48652.1"/>
    </source>
</evidence>
<dbReference type="InParanoid" id="A0A2K5ATZ0"/>
<accession>A0A2K5ATZ0</accession>
<gene>
    <name evidence="1 3" type="ORF">C09E10.3</name>
    <name evidence="1" type="ORF">CELE_C09E10.3</name>
</gene>
<sequence>MLCTHANLKFI</sequence>
<organism evidence="1 2">
    <name type="scientific">Caenorhabditis elegans</name>
    <dbReference type="NCBI Taxonomy" id="6239"/>
    <lineage>
        <taxon>Eukaryota</taxon>
        <taxon>Metazoa</taxon>
        <taxon>Ecdysozoa</taxon>
        <taxon>Nematoda</taxon>
        <taxon>Chromadorea</taxon>
        <taxon>Rhabditida</taxon>
        <taxon>Rhabditina</taxon>
        <taxon>Rhabditomorpha</taxon>
        <taxon>Rhabditoidea</taxon>
        <taxon>Rhabditidae</taxon>
        <taxon>Peloderinae</taxon>
        <taxon>Caenorhabditis</taxon>
    </lineage>
</organism>
<dbReference type="Proteomes" id="UP000001940">
    <property type="component" value="Chromosome X"/>
</dbReference>
<dbReference type="WormBase" id="C09E10.3">
    <property type="protein sequence ID" value="CE52536"/>
    <property type="gene ID" value="WBGene00303038"/>
</dbReference>
<dbReference type="CTD" id="36804977"/>
<dbReference type="RefSeq" id="NP_001348791.1">
    <property type="nucleotide sequence ID" value="NM_001361782.1"/>
</dbReference>
<dbReference type="EMBL" id="BX284606">
    <property type="protein sequence ID" value="SPC48652.1"/>
    <property type="molecule type" value="Genomic_DNA"/>
</dbReference>
<keyword evidence="2" id="KW-1185">Reference proteome</keyword>
<dbReference type="GeneID" id="36804977"/>
<name>A0A2K5ATZ0_CAEEL</name>
<reference evidence="1 2" key="1">
    <citation type="journal article" date="1998" name="Science">
        <title>Genome sequence of the nematode C. elegans: a platform for investigating biology.</title>
        <authorList>
            <consortium name="The C. elegans sequencing consortium"/>
            <person name="Sulson J.E."/>
            <person name="Waterston R."/>
        </authorList>
    </citation>
    <scope>NUCLEOTIDE SEQUENCE [LARGE SCALE GENOMIC DNA]</scope>
    <source>
        <strain evidence="1 2">Bristol N2</strain>
    </source>
</reference>